<dbReference type="PANTHER" id="PTHR35889:SF3">
    <property type="entry name" value="F-BOX DOMAIN-CONTAINING PROTEIN"/>
    <property type="match status" value="1"/>
</dbReference>
<dbReference type="EMBL" id="AP024702">
    <property type="protein sequence ID" value="BCX47572.1"/>
    <property type="molecule type" value="Genomic_DNA"/>
</dbReference>
<evidence type="ECO:0000313" key="5">
    <source>
        <dbReference type="EMBL" id="BCX47572.1"/>
    </source>
</evidence>
<reference evidence="5 6" key="1">
    <citation type="submission" date="2021-06" db="EMBL/GenBank/DDBJ databases">
        <title>Complete genome of Haloferula helveola possessing various polysaccharide degrading enzymes.</title>
        <authorList>
            <person name="Takami H."/>
            <person name="Huang C."/>
            <person name="Hamasaki K."/>
        </authorList>
    </citation>
    <scope>NUCLEOTIDE SEQUENCE [LARGE SCALE GENOMIC DNA]</scope>
    <source>
        <strain evidence="5 6">CN-1</strain>
    </source>
</reference>
<proteinExistence type="predicted"/>
<dbReference type="Pfam" id="PF07583">
    <property type="entry name" value="PSCyt2"/>
    <property type="match status" value="1"/>
</dbReference>
<evidence type="ECO:0000259" key="3">
    <source>
        <dbReference type="Pfam" id="PF07587"/>
    </source>
</evidence>
<evidence type="ECO:0000259" key="2">
    <source>
        <dbReference type="Pfam" id="PF07583"/>
    </source>
</evidence>
<feature type="domain" description="Cytochrome C Planctomycete-type" evidence="4">
    <location>
        <begin position="171"/>
        <end position="229"/>
    </location>
</feature>
<feature type="domain" description="DUF1549" evidence="2">
    <location>
        <begin position="279"/>
        <end position="484"/>
    </location>
</feature>
<feature type="domain" description="DUF1553" evidence="3">
    <location>
        <begin position="842"/>
        <end position="1098"/>
    </location>
</feature>
<evidence type="ECO:0000259" key="4">
    <source>
        <dbReference type="Pfam" id="PF07635"/>
    </source>
</evidence>
<feature type="region of interest" description="Disordered" evidence="1">
    <location>
        <begin position="46"/>
        <end position="72"/>
    </location>
</feature>
<dbReference type="PANTHER" id="PTHR35889">
    <property type="entry name" value="CYCLOINULO-OLIGOSACCHARIDE FRUCTANOTRANSFERASE-RELATED"/>
    <property type="match status" value="1"/>
</dbReference>
<feature type="compositionally biased region" description="Low complexity" evidence="1">
    <location>
        <begin position="53"/>
        <end position="66"/>
    </location>
</feature>
<dbReference type="SUPFAM" id="SSF46626">
    <property type="entry name" value="Cytochrome c"/>
    <property type="match status" value="1"/>
</dbReference>
<dbReference type="InterPro" id="IPR022655">
    <property type="entry name" value="DUF1553"/>
</dbReference>
<name>A0ABM7RD35_9BACT</name>
<evidence type="ECO:0000256" key="1">
    <source>
        <dbReference type="SAM" id="MobiDB-lite"/>
    </source>
</evidence>
<dbReference type="InterPro" id="IPR036909">
    <property type="entry name" value="Cyt_c-like_dom_sf"/>
</dbReference>
<dbReference type="Pfam" id="PF07587">
    <property type="entry name" value="PSD1"/>
    <property type="match status" value="1"/>
</dbReference>
<dbReference type="RefSeq" id="WP_338689837.1">
    <property type="nucleotide sequence ID" value="NZ_AP024702.1"/>
</dbReference>
<sequence length="1155" mass="127773">MDPKHQHLISAYLDGSLTPEEARMLNDLLRNDPEARAELLRQSEAHETLKQSTEAPAAASSETVVPFPGEAPERPRFRHWPAVAAAAVVIAALGVGIGVTLNPVEPVASKDAPVDEKPRTPEEAYSETLAKLPEAGSLKRPAANSDHVPVVLPGEKLSYNQHIRPILSENCFHCHGPDSAKREADLALHDPELAYAPLDGDLVPIVPGDASRSEVVRRIFDHDDPMPPVDSNRSLTEAQKKLVQRWIEEGAVYEEHWAFIPPAKAELPQLEAEAPVRNPIDRFVQRKLAEKELQPSPEAPKEVAARRATLALTGLQPTPEQMEEFLADTRPDAYEHYVDGLLSSDAYAERMALFWMDAARYADTDGYQNDGERTNWPWRDWVIAAYRDNMPFDQFTIEQLAGDMLPDATDSQRLATAFNRNHRQNGEGGALAEEFFVENVIDRVETTSTLWLGLTTGCARCHDHKYDPISQREFYEMFAYFNSIGERGIGAGKQAQPMLTTASPLRKEPEDLNEKVAEAKGRLAALEDQTPGRIERWITASRESFARARNEWVPVEEIASAEVTGDEGKLIVDSDGSLLFEGQNVGDIDYTIRIPIGDRAITGVRIDMLTDPTFGAPRKLARSVNGNFVLTDLRVSAGAEKPSPVAISSVSATFQQDRYPVDAVIDGNPKSGWAVFGPDVKAEAVSLFAIFQQPATSGDGALVLTMRHLSGFADHNPGRFRIYLTERPLADRGGIGAVPADVLAAVLKDEPVRTAGERQTIRNFFETIDPDLVAAREQLTALEKKAENAGGGKVAVMVMNEQKQPTPAYLLDRGQYDAPDKSEVLPRGLPKAIHPGNDMPGDRLELARWLVSRENPLTARVVVNRMWQRLFGVGLVKTSEDFGSQAELPSHPELLDWLAVEFIDSGWDTKALYRLIATSHTFRQSSKSNSVLNELDPENRLLARGPRYRMDGFAIRDLALHSAGLLNTELGGPPVKPYQPAGLWQSVANSPNVRYQPAKGADLYRKSLYTYWKRAVNPPRQIIFDASGREICNVRNKITNTPLQALALMNDETFLEAARHVAARMIREGGATPEERLKLGYRLVTGYEPDDEELAVFERNRAHFADHFADNPAEAADFISIGESPRDATLDPVEHAAYTAAAHLMLNLDETITLE</sequence>
<dbReference type="Proteomes" id="UP001374893">
    <property type="component" value="Chromosome"/>
</dbReference>
<dbReference type="Pfam" id="PF07635">
    <property type="entry name" value="PSCyt1"/>
    <property type="match status" value="1"/>
</dbReference>
<keyword evidence="6" id="KW-1185">Reference proteome</keyword>
<dbReference type="InterPro" id="IPR011429">
    <property type="entry name" value="Cyt_c_Planctomycete-type"/>
</dbReference>
<dbReference type="InterPro" id="IPR011444">
    <property type="entry name" value="DUF1549"/>
</dbReference>
<organism evidence="5 6">
    <name type="scientific">Haloferula helveola</name>
    <dbReference type="NCBI Taxonomy" id="490095"/>
    <lineage>
        <taxon>Bacteria</taxon>
        <taxon>Pseudomonadati</taxon>
        <taxon>Verrucomicrobiota</taxon>
        <taxon>Verrucomicrobiia</taxon>
        <taxon>Verrucomicrobiales</taxon>
        <taxon>Verrucomicrobiaceae</taxon>
        <taxon>Haloferula</taxon>
    </lineage>
</organism>
<gene>
    <name evidence="5" type="ORF">HAHE_14800</name>
</gene>
<evidence type="ECO:0000313" key="6">
    <source>
        <dbReference type="Proteomes" id="UP001374893"/>
    </source>
</evidence>
<protein>
    <submittedName>
        <fullName evidence="5">DUF1553 domain-containing protein</fullName>
    </submittedName>
</protein>
<accession>A0ABM7RD35</accession>